<organism evidence="3 4">
    <name type="scientific">Microterricola gilva</name>
    <dbReference type="NCBI Taxonomy" id="393267"/>
    <lineage>
        <taxon>Bacteria</taxon>
        <taxon>Bacillati</taxon>
        <taxon>Actinomycetota</taxon>
        <taxon>Actinomycetes</taxon>
        <taxon>Micrococcales</taxon>
        <taxon>Microbacteriaceae</taxon>
        <taxon>Microterricola</taxon>
    </lineage>
</organism>
<keyword evidence="4" id="KW-1185">Reference proteome</keyword>
<dbReference type="SUPFAM" id="SSF53448">
    <property type="entry name" value="Nucleotide-diphospho-sugar transferases"/>
    <property type="match status" value="1"/>
</dbReference>
<feature type="transmembrane region" description="Helical" evidence="2">
    <location>
        <begin position="654"/>
        <end position="679"/>
    </location>
</feature>
<evidence type="ECO:0000313" key="4">
    <source>
        <dbReference type="Proteomes" id="UP000291483"/>
    </source>
</evidence>
<feature type="transmembrane region" description="Helical" evidence="2">
    <location>
        <begin position="353"/>
        <end position="379"/>
    </location>
</feature>
<evidence type="ECO:0000256" key="2">
    <source>
        <dbReference type="SAM" id="Phobius"/>
    </source>
</evidence>
<gene>
    <name evidence="3" type="ORF">EV379_0667</name>
</gene>
<protein>
    <submittedName>
        <fullName evidence="3">GT2 family glycosyltransferase</fullName>
    </submittedName>
</protein>
<keyword evidence="3" id="KW-0808">Transferase</keyword>
<dbReference type="OrthoDB" id="3734530at2"/>
<keyword evidence="2" id="KW-1133">Transmembrane helix</keyword>
<feature type="transmembrane region" description="Helical" evidence="2">
    <location>
        <begin position="437"/>
        <end position="459"/>
    </location>
</feature>
<dbReference type="Pfam" id="PF13641">
    <property type="entry name" value="Glyco_tranf_2_3"/>
    <property type="match status" value="1"/>
</dbReference>
<keyword evidence="2" id="KW-0472">Membrane</keyword>
<keyword evidence="2" id="KW-0812">Transmembrane</keyword>
<sequence length="1013" mass="104640">MSPRVTAILIARNGAQHLARTLAALSAQTRRPDSVIMVDCGSTDATAQLLAGYGPTQLISAGEELSFGDAIATAVRVTAPPEADDEFLWLLAQDTAPEPGALAALVNALEIAPSVAVAGPKQMDWDRADYIREFGETITRFGATVPVVGAELDQAQHDGLSDVLAVGSAGMLVRHRLWETLAGFDPALPVVDDALDFCVRARLAGHRVALVPAARVAVAGDGIAGAGSSQKGSERRKRVRLRRQAQLHRRLVYAPAAALVLHWLSLVPLAFVRAFLRLMQKEPGSIGAEFGAAFGAAFSGIRVSNSRRRLKTTRTLGWGSIASLRMPSAEVRRRRALVREQRRSLVRGSRHELAFFSSGGAWTLIVAAVAGVAILAPLLGATALTGGGLLPVNAPAVLWQNIGYGWRDIGTGFVGAADPFAAVLAVLGSITFWSPSALLLALYFAALPLAALGAWLAAARLTNRGALRALAAVLWMLAPTFLSAIADGRPAPMIAHILLPWLFFAAAAAARSWSASAASALLFAAITACVPSLTPALLVLWLLAVLFSGRSVMRFIGIPIPALVLAAPLLLDQQLRGNWLALVADPGVPLPAEQASSWQLLFGFPNGDFGGWGALVESLALPGVTADIIVPILLAPLAVLALLALFLPGSRSALFGLVAALLGFATSIAAAQIAVATLGDQSIPVWPGAGLSLYWAGLIGAAVIGLNALGRAATAPAIISGLALTMAVVPLAGSIALGAAAPNPAAVHAGDARMLPAFVTAEAQTDPRAGTLVLVPQSDGGVLAELQRGSGTTLDDQSTLFATQTELSEDDAMLAELAGNLSSRSGFDAQPSLDALAIRFVLLAPASAAPGANVSADAADTARRTASSLDGNALLVPVGETDFGTLWSYQSDVAAADAAAIPADASGWFGQAVMWTQLAVFGFVVLLSIPTGAGRDVPGGRAAVPATVLPQPESARKPAKRRRAKADSAEPAAPLEPTRSDDVTQAEPDAQPDGDAVEPIQNDTEESGQSDER</sequence>
<feature type="transmembrane region" description="Helical" evidence="2">
    <location>
        <begin position="520"/>
        <end position="545"/>
    </location>
</feature>
<feature type="transmembrane region" description="Helical" evidence="2">
    <location>
        <begin position="717"/>
        <end position="741"/>
    </location>
</feature>
<dbReference type="EMBL" id="SHLC01000001">
    <property type="protein sequence ID" value="RZU64372.1"/>
    <property type="molecule type" value="Genomic_DNA"/>
</dbReference>
<name>A0A4Q8AIS8_9MICO</name>
<evidence type="ECO:0000256" key="1">
    <source>
        <dbReference type="SAM" id="MobiDB-lite"/>
    </source>
</evidence>
<dbReference type="Gene3D" id="3.90.550.10">
    <property type="entry name" value="Spore Coat Polysaccharide Biosynthesis Protein SpsA, Chain A"/>
    <property type="match status" value="1"/>
</dbReference>
<dbReference type="RefSeq" id="WP_130504882.1">
    <property type="nucleotide sequence ID" value="NZ_SHLC01000001.1"/>
</dbReference>
<proteinExistence type="predicted"/>
<feature type="compositionally biased region" description="Acidic residues" evidence="1">
    <location>
        <begin position="1003"/>
        <end position="1013"/>
    </location>
</feature>
<feature type="transmembrane region" description="Helical" evidence="2">
    <location>
        <begin position="493"/>
        <end position="514"/>
    </location>
</feature>
<dbReference type="AlphaFoldDB" id="A0A4Q8AIS8"/>
<feature type="transmembrane region" description="Helical" evidence="2">
    <location>
        <begin position="284"/>
        <end position="304"/>
    </location>
</feature>
<feature type="transmembrane region" description="Helical" evidence="2">
    <location>
        <begin position="409"/>
        <end position="430"/>
    </location>
</feature>
<dbReference type="Proteomes" id="UP000291483">
    <property type="component" value="Unassembled WGS sequence"/>
</dbReference>
<feature type="transmembrane region" description="Helical" evidence="2">
    <location>
        <begin position="465"/>
        <end position="486"/>
    </location>
</feature>
<feature type="transmembrane region" description="Helical" evidence="2">
    <location>
        <begin position="251"/>
        <end position="272"/>
    </location>
</feature>
<evidence type="ECO:0000313" key="3">
    <source>
        <dbReference type="EMBL" id="RZU64372.1"/>
    </source>
</evidence>
<dbReference type="GO" id="GO:0016740">
    <property type="term" value="F:transferase activity"/>
    <property type="evidence" value="ECO:0007669"/>
    <property type="project" value="UniProtKB-KW"/>
</dbReference>
<dbReference type="InterPro" id="IPR050834">
    <property type="entry name" value="Glycosyltransf_2"/>
</dbReference>
<dbReference type="InterPro" id="IPR029044">
    <property type="entry name" value="Nucleotide-diphossugar_trans"/>
</dbReference>
<accession>A0A4Q8AIS8</accession>
<feature type="transmembrane region" description="Helical" evidence="2">
    <location>
        <begin position="628"/>
        <end position="647"/>
    </location>
</feature>
<feature type="region of interest" description="Disordered" evidence="1">
    <location>
        <begin position="940"/>
        <end position="1013"/>
    </location>
</feature>
<reference evidence="3 4" key="1">
    <citation type="submission" date="2019-02" db="EMBL/GenBank/DDBJ databases">
        <title>Sequencing the genomes of 1000 actinobacteria strains.</title>
        <authorList>
            <person name="Klenk H.-P."/>
        </authorList>
    </citation>
    <scope>NUCLEOTIDE SEQUENCE [LARGE SCALE GENOMIC DNA]</scope>
    <source>
        <strain evidence="3 4">DSM 18319</strain>
    </source>
</reference>
<comment type="caution">
    <text evidence="3">The sequence shown here is derived from an EMBL/GenBank/DDBJ whole genome shotgun (WGS) entry which is preliminary data.</text>
</comment>
<feature type="transmembrane region" description="Helical" evidence="2">
    <location>
        <begin position="691"/>
        <end position="710"/>
    </location>
</feature>
<dbReference type="PANTHER" id="PTHR43685:SF3">
    <property type="entry name" value="SLR2126 PROTEIN"/>
    <property type="match status" value="1"/>
</dbReference>
<dbReference type="PANTHER" id="PTHR43685">
    <property type="entry name" value="GLYCOSYLTRANSFERASE"/>
    <property type="match status" value="1"/>
</dbReference>